<evidence type="ECO:0000256" key="4">
    <source>
        <dbReference type="ARBA" id="ARBA00022692"/>
    </source>
</evidence>
<keyword evidence="2" id="KW-0813">Transport</keyword>
<feature type="transmembrane region" description="Helical" evidence="9">
    <location>
        <begin position="468"/>
        <end position="492"/>
    </location>
</feature>
<evidence type="ECO:0000256" key="7">
    <source>
        <dbReference type="ARBA" id="ARBA00023136"/>
    </source>
</evidence>
<sequence length="534" mass="56854">MYRTIQIFLVALCLIISALATGVRAQENIRPLVDALGTGGFPQKIEAVEALAASGDPKVGEILGYLNDGKLYAPKTGGAVFLEADGGGYADVLTGAAVTDVPSNLAKIRLNNGLRGAIGAALSQLTLLSPDRGARYAAAQDLLKDANPENLDLLNTALAKEADAEIKATMEAARAVILLKTDASFEDKKAAIDTIAARDNRDAVNILNAAFSSAPADLQPAIQAHIDSINRSLAVWDVVQNIWYGLSLSSVLLLAAIGLAITFGVMGVINMAHGEMVMLGAYTTYVVQQTISAAAPELTNFSLAFAVPAAFLVTGAIGVAIERSIIRWLYGRPLETLLATWGLSLILQQTIRTIFGPTNRQVDNPSWMSGTFDLGGMSITWNRMWIIVFAIAVFFALLLLLKRSKFGLQMRAVTQNRRMASSMGIRTPWVDAFTFGLGSGIAGMAGVALSQIDNVSPNLGQNYIIDSFMVVVFGGVGNLWGTLVGAMTLGIANKFLEPYAGAVLGKILILVLIILFIQRRPRGLFALKGRAIEQ</sequence>
<keyword evidence="4 9" id="KW-0812">Transmembrane</keyword>
<dbReference type="Pfam" id="PF02653">
    <property type="entry name" value="BPD_transp_2"/>
    <property type="match status" value="1"/>
</dbReference>
<comment type="caution">
    <text evidence="10">The sequence shown here is derived from an EMBL/GenBank/DDBJ whole genome shotgun (WGS) entry which is preliminary data.</text>
</comment>
<organism evidence="10 11">
    <name type="scientific">Pararhizobium capsulatum DSM 1112</name>
    <dbReference type="NCBI Taxonomy" id="1121113"/>
    <lineage>
        <taxon>Bacteria</taxon>
        <taxon>Pseudomonadati</taxon>
        <taxon>Pseudomonadota</taxon>
        <taxon>Alphaproteobacteria</taxon>
        <taxon>Hyphomicrobiales</taxon>
        <taxon>Rhizobiaceae</taxon>
        <taxon>Rhizobium/Agrobacterium group</taxon>
        <taxon>Pararhizobium</taxon>
    </lineage>
</organism>
<dbReference type="InterPro" id="IPR001851">
    <property type="entry name" value="ABC_transp_permease"/>
</dbReference>
<proteinExistence type="inferred from homology"/>
<name>A0ABU0BUN2_9HYPH</name>
<evidence type="ECO:0000256" key="3">
    <source>
        <dbReference type="ARBA" id="ARBA00022475"/>
    </source>
</evidence>
<feature type="transmembrane region" description="Helical" evidence="9">
    <location>
        <begin position="301"/>
        <end position="321"/>
    </location>
</feature>
<dbReference type="NCBIfam" id="TIGR03409">
    <property type="entry name" value="urea_trans_UrtB"/>
    <property type="match status" value="1"/>
</dbReference>
<evidence type="ECO:0000256" key="1">
    <source>
        <dbReference type="ARBA" id="ARBA00004651"/>
    </source>
</evidence>
<dbReference type="EMBL" id="JAUSVF010000001">
    <property type="protein sequence ID" value="MDQ0321414.1"/>
    <property type="molecule type" value="Genomic_DNA"/>
</dbReference>
<evidence type="ECO:0000256" key="9">
    <source>
        <dbReference type="SAM" id="Phobius"/>
    </source>
</evidence>
<keyword evidence="7 9" id="KW-0472">Membrane</keyword>
<dbReference type="PANTHER" id="PTHR11795:SF447">
    <property type="entry name" value="ABC TRANSPORTER PERMEASE PROTEIN"/>
    <property type="match status" value="1"/>
</dbReference>
<dbReference type="Proteomes" id="UP001230207">
    <property type="component" value="Unassembled WGS sequence"/>
</dbReference>
<dbReference type="InterPro" id="IPR052157">
    <property type="entry name" value="BCAA_transport_permease"/>
</dbReference>
<feature type="transmembrane region" description="Helical" evidence="9">
    <location>
        <begin position="333"/>
        <end position="351"/>
    </location>
</feature>
<feature type="transmembrane region" description="Helical" evidence="9">
    <location>
        <begin position="498"/>
        <end position="517"/>
    </location>
</feature>
<evidence type="ECO:0000256" key="5">
    <source>
        <dbReference type="ARBA" id="ARBA00022970"/>
    </source>
</evidence>
<feature type="transmembrane region" description="Helical" evidence="9">
    <location>
        <begin position="384"/>
        <end position="401"/>
    </location>
</feature>
<accession>A0ABU0BUN2</accession>
<feature type="transmembrane region" description="Helical" evidence="9">
    <location>
        <begin position="242"/>
        <end position="269"/>
    </location>
</feature>
<evidence type="ECO:0000256" key="8">
    <source>
        <dbReference type="ARBA" id="ARBA00037998"/>
    </source>
</evidence>
<dbReference type="CDD" id="cd06582">
    <property type="entry name" value="TM_PBP1_LivH_like"/>
    <property type="match status" value="1"/>
</dbReference>
<protein>
    <submittedName>
        <fullName evidence="10">Urea transport system permease protein</fullName>
    </submittedName>
</protein>
<dbReference type="InterPro" id="IPR017779">
    <property type="entry name" value="ABC_UrtB_bac"/>
</dbReference>
<reference evidence="10 11" key="1">
    <citation type="submission" date="2023-07" db="EMBL/GenBank/DDBJ databases">
        <title>Genomic Encyclopedia of Type Strains, Phase IV (KMG-IV): sequencing the most valuable type-strain genomes for metagenomic binning, comparative biology and taxonomic classification.</title>
        <authorList>
            <person name="Goeker M."/>
        </authorList>
    </citation>
    <scope>NUCLEOTIDE SEQUENCE [LARGE SCALE GENOMIC DNA]</scope>
    <source>
        <strain evidence="10 11">DSM 1112</strain>
    </source>
</reference>
<evidence type="ECO:0000313" key="11">
    <source>
        <dbReference type="Proteomes" id="UP001230207"/>
    </source>
</evidence>
<keyword evidence="11" id="KW-1185">Reference proteome</keyword>
<comment type="similarity">
    <text evidence="8">Belongs to the binding-protein-dependent transport system permease family. LivHM subfamily.</text>
</comment>
<gene>
    <name evidence="10" type="ORF">QO002_003552</name>
</gene>
<dbReference type="PANTHER" id="PTHR11795">
    <property type="entry name" value="BRANCHED-CHAIN AMINO ACID TRANSPORT SYSTEM PERMEASE PROTEIN LIVH"/>
    <property type="match status" value="1"/>
</dbReference>
<evidence type="ECO:0000256" key="2">
    <source>
        <dbReference type="ARBA" id="ARBA00022448"/>
    </source>
</evidence>
<evidence type="ECO:0000256" key="6">
    <source>
        <dbReference type="ARBA" id="ARBA00022989"/>
    </source>
</evidence>
<keyword evidence="5" id="KW-0029">Amino-acid transport</keyword>
<comment type="subcellular location">
    <subcellularLocation>
        <location evidence="1">Cell membrane</location>
        <topology evidence="1">Multi-pass membrane protein</topology>
    </subcellularLocation>
</comment>
<dbReference type="RefSeq" id="WP_307232000.1">
    <property type="nucleotide sequence ID" value="NZ_JAUSVF010000001.1"/>
</dbReference>
<keyword evidence="6 9" id="KW-1133">Transmembrane helix</keyword>
<evidence type="ECO:0000313" key="10">
    <source>
        <dbReference type="EMBL" id="MDQ0321414.1"/>
    </source>
</evidence>
<keyword evidence="3" id="KW-1003">Cell membrane</keyword>